<evidence type="ECO:0000256" key="2">
    <source>
        <dbReference type="SAM" id="SignalP"/>
    </source>
</evidence>
<protein>
    <submittedName>
        <fullName evidence="3">Uncharacterized protein</fullName>
    </submittedName>
</protein>
<proteinExistence type="predicted"/>
<feature type="signal peptide" evidence="2">
    <location>
        <begin position="1"/>
        <end position="25"/>
    </location>
</feature>
<name>A0AAD4MWB1_9BILA</name>
<evidence type="ECO:0000313" key="3">
    <source>
        <dbReference type="EMBL" id="KAI1706689.1"/>
    </source>
</evidence>
<dbReference type="EMBL" id="JAKKPZ010000046">
    <property type="protein sequence ID" value="KAI1706689.1"/>
    <property type="molecule type" value="Genomic_DNA"/>
</dbReference>
<feature type="compositionally biased region" description="Polar residues" evidence="1">
    <location>
        <begin position="72"/>
        <end position="83"/>
    </location>
</feature>
<organism evidence="3 4">
    <name type="scientific">Ditylenchus destructor</name>
    <dbReference type="NCBI Taxonomy" id="166010"/>
    <lineage>
        <taxon>Eukaryota</taxon>
        <taxon>Metazoa</taxon>
        <taxon>Ecdysozoa</taxon>
        <taxon>Nematoda</taxon>
        <taxon>Chromadorea</taxon>
        <taxon>Rhabditida</taxon>
        <taxon>Tylenchina</taxon>
        <taxon>Tylenchomorpha</taxon>
        <taxon>Sphaerularioidea</taxon>
        <taxon>Anguinidae</taxon>
        <taxon>Anguininae</taxon>
        <taxon>Ditylenchus</taxon>
    </lineage>
</organism>
<dbReference type="Proteomes" id="UP001201812">
    <property type="component" value="Unassembled WGS sequence"/>
</dbReference>
<gene>
    <name evidence="3" type="ORF">DdX_12899</name>
</gene>
<accession>A0AAD4MWB1</accession>
<feature type="chain" id="PRO_5042199306" evidence="2">
    <location>
        <begin position="26"/>
        <end position="83"/>
    </location>
</feature>
<comment type="caution">
    <text evidence="3">The sequence shown here is derived from an EMBL/GenBank/DDBJ whole genome shotgun (WGS) entry which is preliminary data.</text>
</comment>
<sequence>MISKHILLAILLPLLLIAQLHFSIAEKIGPNTPILVKNPKDIDSQFPKYRLTSTVIHGPVTHHKSHYDMKSGTWQHSTTQEKP</sequence>
<dbReference type="AlphaFoldDB" id="A0AAD4MWB1"/>
<feature type="region of interest" description="Disordered" evidence="1">
    <location>
        <begin position="62"/>
        <end position="83"/>
    </location>
</feature>
<evidence type="ECO:0000313" key="4">
    <source>
        <dbReference type="Proteomes" id="UP001201812"/>
    </source>
</evidence>
<keyword evidence="2" id="KW-0732">Signal</keyword>
<reference evidence="3" key="1">
    <citation type="submission" date="2022-01" db="EMBL/GenBank/DDBJ databases">
        <title>Genome Sequence Resource for Two Populations of Ditylenchus destructor, the Migratory Endoparasitic Phytonematode.</title>
        <authorList>
            <person name="Zhang H."/>
            <person name="Lin R."/>
            <person name="Xie B."/>
        </authorList>
    </citation>
    <scope>NUCLEOTIDE SEQUENCE</scope>
    <source>
        <strain evidence="3">BazhouSP</strain>
    </source>
</reference>
<keyword evidence="4" id="KW-1185">Reference proteome</keyword>
<evidence type="ECO:0000256" key="1">
    <source>
        <dbReference type="SAM" id="MobiDB-lite"/>
    </source>
</evidence>